<keyword evidence="2" id="KW-1185">Reference proteome</keyword>
<evidence type="ECO:0000313" key="1">
    <source>
        <dbReference type="EMBL" id="WXA96755.1"/>
    </source>
</evidence>
<organism evidence="1 2">
    <name type="scientific">Pendulispora brunnea</name>
    <dbReference type="NCBI Taxonomy" id="2905690"/>
    <lineage>
        <taxon>Bacteria</taxon>
        <taxon>Pseudomonadati</taxon>
        <taxon>Myxococcota</taxon>
        <taxon>Myxococcia</taxon>
        <taxon>Myxococcales</taxon>
        <taxon>Sorangiineae</taxon>
        <taxon>Pendulisporaceae</taxon>
        <taxon>Pendulispora</taxon>
    </lineage>
</organism>
<name>A0ABZ2KI65_9BACT</name>
<sequence>MTSIRLEGIIRVAMAMGEVIQVGTLQKRRLLPATEGPLITRPLKALLADKVFARFVRRVLMSPKGVSRGTIHRALGVSVEDFMVARHTAIAAGMIAKSGTKLRPMYGPREPDFKIDRYALRRHVRFQVECILYRYPRESEDRHRP</sequence>
<protein>
    <submittedName>
        <fullName evidence="1">Uncharacterized protein</fullName>
    </submittedName>
</protein>
<dbReference type="RefSeq" id="WP_394847371.1">
    <property type="nucleotide sequence ID" value="NZ_CP089982.1"/>
</dbReference>
<evidence type="ECO:0000313" key="2">
    <source>
        <dbReference type="Proteomes" id="UP001379533"/>
    </source>
</evidence>
<reference evidence="1 2" key="1">
    <citation type="submission" date="2021-12" db="EMBL/GenBank/DDBJ databases">
        <title>Discovery of the Pendulisporaceae a myxobacterial family with distinct sporulation behavior and unique specialized metabolism.</title>
        <authorList>
            <person name="Garcia R."/>
            <person name="Popoff A."/>
            <person name="Bader C.D."/>
            <person name="Loehr J."/>
            <person name="Walesch S."/>
            <person name="Walt C."/>
            <person name="Boldt J."/>
            <person name="Bunk B."/>
            <person name="Haeckl F.J.F.P.J."/>
            <person name="Gunesch A.P."/>
            <person name="Birkelbach J."/>
            <person name="Nuebel U."/>
            <person name="Pietschmann T."/>
            <person name="Bach T."/>
            <person name="Mueller R."/>
        </authorList>
    </citation>
    <scope>NUCLEOTIDE SEQUENCE [LARGE SCALE GENOMIC DNA]</scope>
    <source>
        <strain evidence="1 2">MSr12523</strain>
    </source>
</reference>
<accession>A0ABZ2KI65</accession>
<gene>
    <name evidence="1" type="ORF">LZC95_07885</name>
</gene>
<proteinExistence type="predicted"/>
<dbReference type="Proteomes" id="UP001379533">
    <property type="component" value="Chromosome"/>
</dbReference>
<dbReference type="EMBL" id="CP089982">
    <property type="protein sequence ID" value="WXA96755.1"/>
    <property type="molecule type" value="Genomic_DNA"/>
</dbReference>